<evidence type="ECO:0000313" key="1">
    <source>
        <dbReference type="EMBL" id="GAA4497781.1"/>
    </source>
</evidence>
<name>A0ABP8Q586_9ACTN</name>
<proteinExistence type="predicted"/>
<dbReference type="Proteomes" id="UP001500503">
    <property type="component" value="Unassembled WGS sequence"/>
</dbReference>
<evidence type="ECO:0000313" key="2">
    <source>
        <dbReference type="Proteomes" id="UP001500503"/>
    </source>
</evidence>
<organism evidence="1 2">
    <name type="scientific">Actinoallomurus oryzae</name>
    <dbReference type="NCBI Taxonomy" id="502180"/>
    <lineage>
        <taxon>Bacteria</taxon>
        <taxon>Bacillati</taxon>
        <taxon>Actinomycetota</taxon>
        <taxon>Actinomycetes</taxon>
        <taxon>Streptosporangiales</taxon>
        <taxon>Thermomonosporaceae</taxon>
        <taxon>Actinoallomurus</taxon>
    </lineage>
</organism>
<dbReference type="RefSeq" id="WP_345466153.1">
    <property type="nucleotide sequence ID" value="NZ_BAABHF010000022.1"/>
</dbReference>
<sequence>MSNDEWVPGPFGLDAARGTTVPGQRTVLAVVHHLTAGTRLAEVLPLLESDRRIQVVYTAAPSSHFTGGLADYLHRLGGLTVPWSQAIRTPFDLAVAASNGRLESLHAPVLTLPHGSGPGKLYPRIEGAGPAAPRPVTGVLRDRLVVGGRVVPSAYVLPHERHLRLLERDCPEALPVAVVGGDPCFDRLVESRWRRAAYRRAFGVGRGRRLVLVTSTWGAHSLFGRHPDVLFRVAAQLSREEYAVVAALHPGIWTISGRRQVTRWHTDCLRHGVRLLPPEEGWRAALIAADHVIGDHGSVTYYGAALGVPVALGAFAEDDVEPGSHISRLGAIAPRIDWDAPLSPQLRASTGCFGEDVHAALRTELTSVPGRAAQILRREMYRLMRLAEPDHPARLEPVPLPYCVSRDGLRAA</sequence>
<reference evidence="2" key="1">
    <citation type="journal article" date="2019" name="Int. J. Syst. Evol. Microbiol.">
        <title>The Global Catalogue of Microorganisms (GCM) 10K type strain sequencing project: providing services to taxonomists for standard genome sequencing and annotation.</title>
        <authorList>
            <consortium name="The Broad Institute Genomics Platform"/>
            <consortium name="The Broad Institute Genome Sequencing Center for Infectious Disease"/>
            <person name="Wu L."/>
            <person name="Ma J."/>
        </authorList>
    </citation>
    <scope>NUCLEOTIDE SEQUENCE [LARGE SCALE GENOMIC DNA]</scope>
    <source>
        <strain evidence="2">JCM 17933</strain>
    </source>
</reference>
<accession>A0ABP8Q586</accession>
<comment type="caution">
    <text evidence="1">The sequence shown here is derived from an EMBL/GenBank/DDBJ whole genome shotgun (WGS) entry which is preliminary data.</text>
</comment>
<keyword evidence="2" id="KW-1185">Reference proteome</keyword>
<protein>
    <submittedName>
        <fullName evidence="1">Uncharacterized protein</fullName>
    </submittedName>
</protein>
<gene>
    <name evidence="1" type="ORF">GCM10023191_041830</name>
</gene>
<dbReference type="EMBL" id="BAABHF010000022">
    <property type="protein sequence ID" value="GAA4497781.1"/>
    <property type="molecule type" value="Genomic_DNA"/>
</dbReference>
<dbReference type="SUPFAM" id="SSF53756">
    <property type="entry name" value="UDP-Glycosyltransferase/glycogen phosphorylase"/>
    <property type="match status" value="1"/>
</dbReference>